<protein>
    <submittedName>
        <fullName evidence="9">Cytochrome c553</fullName>
    </submittedName>
</protein>
<keyword evidence="10" id="KW-1185">Reference proteome</keyword>
<proteinExistence type="predicted"/>
<dbReference type="PANTHER" id="PTHR33751:SF9">
    <property type="entry name" value="CYTOCHROME C4"/>
    <property type="match status" value="1"/>
</dbReference>
<evidence type="ECO:0000313" key="10">
    <source>
        <dbReference type="Proteomes" id="UP000295765"/>
    </source>
</evidence>
<dbReference type="SUPFAM" id="SSF46626">
    <property type="entry name" value="Cytochrome c"/>
    <property type="match status" value="2"/>
</dbReference>
<evidence type="ECO:0000256" key="2">
    <source>
        <dbReference type="ARBA" id="ARBA00022617"/>
    </source>
</evidence>
<feature type="chain" id="PRO_5020891519" evidence="7">
    <location>
        <begin position="25"/>
        <end position="203"/>
    </location>
</feature>
<comment type="caution">
    <text evidence="9">The sequence shown here is derived from an EMBL/GenBank/DDBJ whole genome shotgun (WGS) entry which is preliminary data.</text>
</comment>
<keyword evidence="2 6" id="KW-0349">Heme</keyword>
<evidence type="ECO:0000256" key="6">
    <source>
        <dbReference type="PROSITE-ProRule" id="PRU00433"/>
    </source>
</evidence>
<dbReference type="GO" id="GO:0046872">
    <property type="term" value="F:metal ion binding"/>
    <property type="evidence" value="ECO:0007669"/>
    <property type="project" value="UniProtKB-KW"/>
</dbReference>
<dbReference type="OrthoDB" id="9796421at2"/>
<keyword evidence="5 6" id="KW-0408">Iron</keyword>
<evidence type="ECO:0000313" key="9">
    <source>
        <dbReference type="EMBL" id="TCO83795.1"/>
    </source>
</evidence>
<gene>
    <name evidence="9" type="ORF">EV699_101179</name>
</gene>
<evidence type="ECO:0000256" key="4">
    <source>
        <dbReference type="ARBA" id="ARBA00022982"/>
    </source>
</evidence>
<sequence length="203" mass="20785">MINASFSRLLLGAACLGFAAAAPAAGDAKAGQYKFSTCAGCHAIPGYTNVYPTYHVPKLGGQYPDYIVAALKGYQSGQRHHPTMGANAASLSEADMADIAAYVAAVEPAAGTPTPRGNPEAGKQKAAQVCAACHGADGHSPAPAFPRIAGQHADYLVKALEDYSSGARNNPIMAGIAKSLSAQDRLDLAAWFAAQPKGLSVVK</sequence>
<accession>A0A4V2SDK0</accession>
<feature type="domain" description="Cytochrome c" evidence="8">
    <location>
        <begin position="117"/>
        <end position="196"/>
    </location>
</feature>
<dbReference type="AlphaFoldDB" id="A0A4V2SDK0"/>
<keyword evidence="7" id="KW-0732">Signal</keyword>
<evidence type="ECO:0000256" key="3">
    <source>
        <dbReference type="ARBA" id="ARBA00022723"/>
    </source>
</evidence>
<dbReference type="InterPro" id="IPR036909">
    <property type="entry name" value="Cyt_c-like_dom_sf"/>
</dbReference>
<evidence type="ECO:0000256" key="7">
    <source>
        <dbReference type="SAM" id="SignalP"/>
    </source>
</evidence>
<evidence type="ECO:0000256" key="1">
    <source>
        <dbReference type="ARBA" id="ARBA00022448"/>
    </source>
</evidence>
<keyword evidence="4" id="KW-0249">Electron transport</keyword>
<dbReference type="PANTHER" id="PTHR33751">
    <property type="entry name" value="CBB3-TYPE CYTOCHROME C OXIDASE SUBUNIT FIXP"/>
    <property type="match status" value="1"/>
</dbReference>
<dbReference type="Pfam" id="PF00034">
    <property type="entry name" value="Cytochrom_C"/>
    <property type="match status" value="2"/>
</dbReference>
<feature type="domain" description="Cytochrome c" evidence="8">
    <location>
        <begin position="26"/>
        <end position="107"/>
    </location>
</feature>
<keyword evidence="3 6" id="KW-0479">Metal-binding</keyword>
<organism evidence="9 10">
    <name type="scientific">Plasticicumulans lactativorans</name>
    <dbReference type="NCBI Taxonomy" id="1133106"/>
    <lineage>
        <taxon>Bacteria</taxon>
        <taxon>Pseudomonadati</taxon>
        <taxon>Pseudomonadota</taxon>
        <taxon>Gammaproteobacteria</taxon>
        <taxon>Candidatus Competibacteraceae</taxon>
        <taxon>Plasticicumulans</taxon>
    </lineage>
</organism>
<feature type="signal peptide" evidence="7">
    <location>
        <begin position="1"/>
        <end position="24"/>
    </location>
</feature>
<name>A0A4V2SDK0_9GAMM</name>
<reference evidence="9 10" key="1">
    <citation type="submission" date="2019-03" db="EMBL/GenBank/DDBJ databases">
        <title>Genomic Encyclopedia of Type Strains, Phase IV (KMG-IV): sequencing the most valuable type-strain genomes for metagenomic binning, comparative biology and taxonomic classification.</title>
        <authorList>
            <person name="Goeker M."/>
        </authorList>
    </citation>
    <scope>NUCLEOTIDE SEQUENCE [LARGE SCALE GENOMIC DNA]</scope>
    <source>
        <strain evidence="9 10">DSM 25287</strain>
    </source>
</reference>
<dbReference type="InterPro" id="IPR009056">
    <property type="entry name" value="Cyt_c-like_dom"/>
</dbReference>
<dbReference type="GO" id="GO:0009055">
    <property type="term" value="F:electron transfer activity"/>
    <property type="evidence" value="ECO:0007669"/>
    <property type="project" value="InterPro"/>
</dbReference>
<evidence type="ECO:0000259" key="8">
    <source>
        <dbReference type="PROSITE" id="PS51007"/>
    </source>
</evidence>
<dbReference type="PROSITE" id="PS51007">
    <property type="entry name" value="CYTC"/>
    <property type="match status" value="2"/>
</dbReference>
<dbReference type="RefSeq" id="WP_132538061.1">
    <property type="nucleotide sequence ID" value="NZ_SLWY01000001.1"/>
</dbReference>
<keyword evidence="1" id="KW-0813">Transport</keyword>
<dbReference type="EMBL" id="SLWY01000001">
    <property type="protein sequence ID" value="TCO83795.1"/>
    <property type="molecule type" value="Genomic_DNA"/>
</dbReference>
<dbReference type="InterPro" id="IPR050597">
    <property type="entry name" value="Cytochrome_c_Oxidase_Subunit"/>
</dbReference>
<dbReference type="Proteomes" id="UP000295765">
    <property type="component" value="Unassembled WGS sequence"/>
</dbReference>
<evidence type="ECO:0000256" key="5">
    <source>
        <dbReference type="ARBA" id="ARBA00023004"/>
    </source>
</evidence>
<dbReference type="GO" id="GO:0020037">
    <property type="term" value="F:heme binding"/>
    <property type="evidence" value="ECO:0007669"/>
    <property type="project" value="InterPro"/>
</dbReference>
<dbReference type="Gene3D" id="1.10.760.10">
    <property type="entry name" value="Cytochrome c-like domain"/>
    <property type="match status" value="2"/>
</dbReference>